<gene>
    <name evidence="1" type="ORF">MANES_S102100</name>
</gene>
<evidence type="ECO:0000313" key="1">
    <source>
        <dbReference type="EMBL" id="OAY21275.1"/>
    </source>
</evidence>
<accession>A0A199U953</accession>
<dbReference type="AlphaFoldDB" id="A0A199U953"/>
<organism evidence="1">
    <name type="scientific">Manihot esculenta</name>
    <name type="common">Cassava</name>
    <name type="synonym">Jatropha manihot</name>
    <dbReference type="NCBI Taxonomy" id="3983"/>
    <lineage>
        <taxon>Eukaryota</taxon>
        <taxon>Viridiplantae</taxon>
        <taxon>Streptophyta</taxon>
        <taxon>Embryophyta</taxon>
        <taxon>Tracheophyta</taxon>
        <taxon>Spermatophyta</taxon>
        <taxon>Magnoliopsida</taxon>
        <taxon>eudicotyledons</taxon>
        <taxon>Gunneridae</taxon>
        <taxon>Pentapetalae</taxon>
        <taxon>rosids</taxon>
        <taxon>fabids</taxon>
        <taxon>Malpighiales</taxon>
        <taxon>Euphorbiaceae</taxon>
        <taxon>Crotonoideae</taxon>
        <taxon>Manihoteae</taxon>
        <taxon>Manihot</taxon>
    </lineage>
</organism>
<dbReference type="EMBL" id="KV451439">
    <property type="protein sequence ID" value="OAY21275.1"/>
    <property type="molecule type" value="Genomic_DNA"/>
</dbReference>
<protein>
    <submittedName>
        <fullName evidence="1">Uncharacterized protein</fullName>
    </submittedName>
</protein>
<proteinExistence type="predicted"/>
<reference evidence="1" key="1">
    <citation type="submission" date="2016-02" db="EMBL/GenBank/DDBJ databases">
        <title>WGS assembly of Manihot esculenta.</title>
        <authorList>
            <person name="Bredeson J.V."/>
            <person name="Prochnik S.E."/>
            <person name="Lyons J.B."/>
            <person name="Schmutz J."/>
            <person name="Grimwood J."/>
            <person name="Vrebalov J."/>
            <person name="Bart R.S."/>
            <person name="Amuge T."/>
            <person name="Ferguson M.E."/>
            <person name="Green R."/>
            <person name="Putnam N."/>
            <person name="Stites J."/>
            <person name="Rounsley S."/>
            <person name="Rokhsar D.S."/>
        </authorList>
    </citation>
    <scope>NUCLEOTIDE SEQUENCE [LARGE SCALE GENOMIC DNA]</scope>
    <source>
        <tissue evidence="1">Leaf</tissue>
    </source>
</reference>
<sequence length="91" mass="10103">MRRDRSLRPTHHAKQLPSGLDFDDDTIFIRKFFGDTICTNWCHVPFVLCILICHLDFTSLTTNIHDSPRSVVGSRAVGASGVCEASTKVGL</sequence>
<name>A0A199U953_MANES</name>